<evidence type="ECO:0000313" key="2">
    <source>
        <dbReference type="Proteomes" id="UP000253606"/>
    </source>
</evidence>
<evidence type="ECO:0000313" key="1">
    <source>
        <dbReference type="EMBL" id="AXC13825.1"/>
    </source>
</evidence>
<dbReference type="AlphaFoldDB" id="A0A2Z5G596"/>
<reference evidence="1 2" key="1">
    <citation type="journal article" date="2018" name="Front. Microbiol.">
        <title>Hydrolytic Capabilities as a Key to Environmental Success: Chitinolytic and Cellulolytic Acidobacteria From Acidic Sub-arctic Soils and Boreal Peatlands.</title>
        <authorList>
            <person name="Belova S.E."/>
            <person name="Ravin N.V."/>
            <person name="Pankratov T.A."/>
            <person name="Rakitin A.L."/>
            <person name="Ivanova A.A."/>
            <person name="Beletsky A.V."/>
            <person name="Mardanov A.V."/>
            <person name="Sinninghe Damste J.S."/>
            <person name="Dedysh S.N."/>
        </authorList>
    </citation>
    <scope>NUCLEOTIDE SEQUENCE [LARGE SCALE GENOMIC DNA]</scope>
    <source>
        <strain evidence="1 2">SBC82</strain>
    </source>
</reference>
<protein>
    <submittedName>
        <fullName evidence="1">Uncharacterized protein</fullName>
    </submittedName>
</protein>
<dbReference type="Proteomes" id="UP000253606">
    <property type="component" value="Chromosome"/>
</dbReference>
<gene>
    <name evidence="1" type="ORF">ACPOL_4553</name>
</gene>
<dbReference type="OrthoDB" id="118230at2"/>
<dbReference type="KEGG" id="abas:ACPOL_4553"/>
<organism evidence="1 2">
    <name type="scientific">Acidisarcina polymorpha</name>
    <dbReference type="NCBI Taxonomy" id="2211140"/>
    <lineage>
        <taxon>Bacteria</taxon>
        <taxon>Pseudomonadati</taxon>
        <taxon>Acidobacteriota</taxon>
        <taxon>Terriglobia</taxon>
        <taxon>Terriglobales</taxon>
        <taxon>Acidobacteriaceae</taxon>
        <taxon>Acidisarcina</taxon>
    </lineage>
</organism>
<dbReference type="EMBL" id="CP030840">
    <property type="protein sequence ID" value="AXC13825.1"/>
    <property type="molecule type" value="Genomic_DNA"/>
</dbReference>
<proteinExistence type="predicted"/>
<dbReference type="RefSeq" id="WP_114208731.1">
    <property type="nucleotide sequence ID" value="NZ_CP030840.1"/>
</dbReference>
<sequence>MLSQTSEIEGRLQRLKGRETRTQSIATRFTRTEERALLRVAASCGKNLREWAREVLLDAANAQQHGDGAALFAEVQALRLLLINTLEPLLRGEKMTPEQFKEMLRYVKTNKRKAAADMLASYAEGTTEQP</sequence>
<name>A0A2Z5G596_9BACT</name>
<keyword evidence="2" id="KW-1185">Reference proteome</keyword>
<accession>A0A2Z5G596</accession>